<keyword evidence="2" id="KW-1185">Reference proteome</keyword>
<protein>
    <submittedName>
        <fullName evidence="1">Uncharacterized protein</fullName>
    </submittedName>
</protein>
<dbReference type="EMBL" id="CM007903">
    <property type="protein sequence ID" value="OTF98416.1"/>
    <property type="molecule type" value="Genomic_DNA"/>
</dbReference>
<dbReference type="Proteomes" id="UP000215914">
    <property type="component" value="Chromosome 14"/>
</dbReference>
<organism evidence="1 2">
    <name type="scientific">Helianthus annuus</name>
    <name type="common">Common sunflower</name>
    <dbReference type="NCBI Taxonomy" id="4232"/>
    <lineage>
        <taxon>Eukaryota</taxon>
        <taxon>Viridiplantae</taxon>
        <taxon>Streptophyta</taxon>
        <taxon>Embryophyta</taxon>
        <taxon>Tracheophyta</taxon>
        <taxon>Spermatophyta</taxon>
        <taxon>Magnoliopsida</taxon>
        <taxon>eudicotyledons</taxon>
        <taxon>Gunneridae</taxon>
        <taxon>Pentapetalae</taxon>
        <taxon>asterids</taxon>
        <taxon>campanulids</taxon>
        <taxon>Asterales</taxon>
        <taxon>Asteraceae</taxon>
        <taxon>Asteroideae</taxon>
        <taxon>Heliantheae alliance</taxon>
        <taxon>Heliantheae</taxon>
        <taxon>Helianthus</taxon>
    </lineage>
</organism>
<name>A0A251SHU5_HELAN</name>
<accession>A0A251SHU5</accession>
<sequence>MYFVISRFFNNENNIYLHDQTQKLNFMLDLHQTPWSLLEKLKFLTPFSVGNASQLAIFYEFVTKCVLGPLIMCKYIDIHTVITTKDFAFRYL</sequence>
<evidence type="ECO:0000313" key="2">
    <source>
        <dbReference type="Proteomes" id="UP000215914"/>
    </source>
</evidence>
<proteinExistence type="predicted"/>
<dbReference type="AlphaFoldDB" id="A0A251SHU5"/>
<dbReference type="InParanoid" id="A0A251SHU5"/>
<evidence type="ECO:0000313" key="1">
    <source>
        <dbReference type="EMBL" id="OTF98416.1"/>
    </source>
</evidence>
<gene>
    <name evidence="1" type="ORF">HannXRQ_Chr14g0445351</name>
</gene>
<reference evidence="2" key="1">
    <citation type="journal article" date="2017" name="Nature">
        <title>The sunflower genome provides insights into oil metabolism, flowering and Asterid evolution.</title>
        <authorList>
            <person name="Badouin H."/>
            <person name="Gouzy J."/>
            <person name="Grassa C.J."/>
            <person name="Murat F."/>
            <person name="Staton S.E."/>
            <person name="Cottret L."/>
            <person name="Lelandais-Briere C."/>
            <person name="Owens G.L."/>
            <person name="Carrere S."/>
            <person name="Mayjonade B."/>
            <person name="Legrand L."/>
            <person name="Gill N."/>
            <person name="Kane N.C."/>
            <person name="Bowers J.E."/>
            <person name="Hubner S."/>
            <person name="Bellec A."/>
            <person name="Berard A."/>
            <person name="Berges H."/>
            <person name="Blanchet N."/>
            <person name="Boniface M.C."/>
            <person name="Brunel D."/>
            <person name="Catrice O."/>
            <person name="Chaidir N."/>
            <person name="Claudel C."/>
            <person name="Donnadieu C."/>
            <person name="Faraut T."/>
            <person name="Fievet G."/>
            <person name="Helmstetter N."/>
            <person name="King M."/>
            <person name="Knapp S.J."/>
            <person name="Lai Z."/>
            <person name="Le Paslier M.C."/>
            <person name="Lippi Y."/>
            <person name="Lorenzon L."/>
            <person name="Mandel J.R."/>
            <person name="Marage G."/>
            <person name="Marchand G."/>
            <person name="Marquand E."/>
            <person name="Bret-Mestries E."/>
            <person name="Morien E."/>
            <person name="Nambeesan S."/>
            <person name="Nguyen T."/>
            <person name="Pegot-Espagnet P."/>
            <person name="Pouilly N."/>
            <person name="Raftis F."/>
            <person name="Sallet E."/>
            <person name="Schiex T."/>
            <person name="Thomas J."/>
            <person name="Vandecasteele C."/>
            <person name="Vares D."/>
            <person name="Vear F."/>
            <person name="Vautrin S."/>
            <person name="Crespi M."/>
            <person name="Mangin B."/>
            <person name="Burke J.M."/>
            <person name="Salse J."/>
            <person name="Munos S."/>
            <person name="Vincourt P."/>
            <person name="Rieseberg L.H."/>
            <person name="Langlade N.B."/>
        </authorList>
    </citation>
    <scope>NUCLEOTIDE SEQUENCE [LARGE SCALE GENOMIC DNA]</scope>
    <source>
        <strain evidence="2">cv. SF193</strain>
    </source>
</reference>